<reference evidence="2" key="1">
    <citation type="submission" date="2023-07" db="EMBL/GenBank/DDBJ databases">
        <title>Genome sequencing of Purple Non-Sulfur Bacteria from various extreme environments.</title>
        <authorList>
            <person name="Mayer M."/>
        </authorList>
    </citation>
    <scope>NUCLEOTIDE SEQUENCE [LARGE SCALE GENOMIC DNA]</scope>
    <source>
        <strain evidence="2">DSM 17935</strain>
    </source>
</reference>
<comment type="caution">
    <text evidence="1">The sequence shown here is derived from an EMBL/GenBank/DDBJ whole genome shotgun (WGS) entry which is preliminary data.</text>
</comment>
<evidence type="ECO:0000313" key="2">
    <source>
        <dbReference type="Proteomes" id="UP001209755"/>
    </source>
</evidence>
<gene>
    <name evidence="1" type="ORF">M2319_000083</name>
</gene>
<proteinExistence type="predicted"/>
<organism evidence="1 2">
    <name type="scientific">Rhodobium gokarnense</name>
    <dbReference type="NCBI Taxonomy" id="364296"/>
    <lineage>
        <taxon>Bacteria</taxon>
        <taxon>Pseudomonadati</taxon>
        <taxon>Pseudomonadota</taxon>
        <taxon>Alphaproteobacteria</taxon>
        <taxon>Hyphomicrobiales</taxon>
        <taxon>Rhodobiaceae</taxon>
        <taxon>Rhodobium</taxon>
    </lineage>
</organism>
<sequence length="76" mass="8698">MNERLKKLVDAAKELSPEERVELVEGVLESLDATDPRLDALWAEESNDRLTAYRRGEIAYADFDAVVAKHRRPSDR</sequence>
<dbReference type="Proteomes" id="UP001209755">
    <property type="component" value="Unassembled WGS sequence"/>
</dbReference>
<dbReference type="RefSeq" id="WP_264599454.1">
    <property type="nucleotide sequence ID" value="NZ_JAOQNS010000001.1"/>
</dbReference>
<accession>A0ABT3H5V7</accession>
<protein>
    <submittedName>
        <fullName evidence="1">Addiction module component (TIGR02574 family)</fullName>
    </submittedName>
</protein>
<dbReference type="Pfam" id="PF09720">
    <property type="entry name" value="Unstab_antitox"/>
    <property type="match status" value="1"/>
</dbReference>
<keyword evidence="2" id="KW-1185">Reference proteome</keyword>
<evidence type="ECO:0000313" key="1">
    <source>
        <dbReference type="EMBL" id="MCW2305767.1"/>
    </source>
</evidence>
<name>A0ABT3H5V7_9HYPH</name>
<dbReference type="EMBL" id="JAOQNS010000001">
    <property type="protein sequence ID" value="MCW2305767.1"/>
    <property type="molecule type" value="Genomic_DNA"/>
</dbReference>
<dbReference type="InterPro" id="IPR013406">
    <property type="entry name" value="CHP02574_addiction_mod"/>
</dbReference>